<dbReference type="EMBL" id="LT607412">
    <property type="protein sequence ID" value="SCE80047.1"/>
    <property type="molecule type" value="Genomic_DNA"/>
</dbReference>
<gene>
    <name evidence="3" type="ORF">GA0070607_1740</name>
</gene>
<organism evidence="3 4">
    <name type="scientific">Micromonospora coriariae</name>
    <dbReference type="NCBI Taxonomy" id="285665"/>
    <lineage>
        <taxon>Bacteria</taxon>
        <taxon>Bacillati</taxon>
        <taxon>Actinomycetota</taxon>
        <taxon>Actinomycetes</taxon>
        <taxon>Micromonosporales</taxon>
        <taxon>Micromonosporaceae</taxon>
        <taxon>Micromonospora</taxon>
    </lineage>
</organism>
<keyword evidence="4" id="KW-1185">Reference proteome</keyword>
<dbReference type="InterPro" id="IPR001387">
    <property type="entry name" value="Cro/C1-type_HTH"/>
</dbReference>
<dbReference type="Proteomes" id="UP000198243">
    <property type="component" value="Chromosome I"/>
</dbReference>
<dbReference type="AlphaFoldDB" id="A0A1C4V7V2"/>
<dbReference type="Pfam" id="PF01381">
    <property type="entry name" value="HTH_3"/>
    <property type="match status" value="1"/>
</dbReference>
<feature type="compositionally biased region" description="Polar residues" evidence="1">
    <location>
        <begin position="25"/>
        <end position="39"/>
    </location>
</feature>
<evidence type="ECO:0000256" key="1">
    <source>
        <dbReference type="SAM" id="MobiDB-lite"/>
    </source>
</evidence>
<evidence type="ECO:0000259" key="2">
    <source>
        <dbReference type="SMART" id="SM00530"/>
    </source>
</evidence>
<proteinExistence type="predicted"/>
<dbReference type="Gene3D" id="1.10.260.40">
    <property type="entry name" value="lambda repressor-like DNA-binding domains"/>
    <property type="match status" value="1"/>
</dbReference>
<dbReference type="SMART" id="SM00530">
    <property type="entry name" value="HTH_XRE"/>
    <property type="match status" value="1"/>
</dbReference>
<reference evidence="4" key="1">
    <citation type="submission" date="2016-06" db="EMBL/GenBank/DDBJ databases">
        <authorList>
            <person name="Varghese N."/>
            <person name="Submissions Spin"/>
        </authorList>
    </citation>
    <scope>NUCLEOTIDE SEQUENCE [LARGE SCALE GENOMIC DNA]</scope>
    <source>
        <strain evidence="4">DSM 44875</strain>
    </source>
</reference>
<feature type="domain" description="HTH cro/C1-type" evidence="2">
    <location>
        <begin position="81"/>
        <end position="138"/>
    </location>
</feature>
<name>A0A1C4V7V2_9ACTN</name>
<dbReference type="GO" id="GO:0003677">
    <property type="term" value="F:DNA binding"/>
    <property type="evidence" value="ECO:0007669"/>
    <property type="project" value="InterPro"/>
</dbReference>
<dbReference type="CDD" id="cd00093">
    <property type="entry name" value="HTH_XRE"/>
    <property type="match status" value="1"/>
</dbReference>
<feature type="region of interest" description="Disordered" evidence="1">
    <location>
        <begin position="24"/>
        <end position="59"/>
    </location>
</feature>
<accession>A0A1C4V7V2</accession>
<sequence length="209" mass="22812">MGVTVSAFRPFTAAPKGIYSARVTPLNSGTGSFTGNPRNPSRLRDDGVPGRTPTADWPYRHGVTETANARKIAFATFVRRALDEARATRAWSGTEVSRRTGVSRQTINRWVRGDWASDPEAERVVAFCEGLGLNPAAAFAALGWDRTAAGPRAGQPAPPMDPDVEALLRRLVDPNVSDAEKFHIRETIRYLAYRPTLPVDVRKRGNQAG</sequence>
<evidence type="ECO:0000313" key="4">
    <source>
        <dbReference type="Proteomes" id="UP000198243"/>
    </source>
</evidence>
<dbReference type="SUPFAM" id="SSF47413">
    <property type="entry name" value="lambda repressor-like DNA-binding domains"/>
    <property type="match status" value="1"/>
</dbReference>
<dbReference type="InterPro" id="IPR010982">
    <property type="entry name" value="Lambda_DNA-bd_dom_sf"/>
</dbReference>
<evidence type="ECO:0000313" key="3">
    <source>
        <dbReference type="EMBL" id="SCE80047.1"/>
    </source>
</evidence>
<protein>
    <submittedName>
        <fullName evidence="3">Helix-turn-helix</fullName>
    </submittedName>
</protein>